<dbReference type="Proteomes" id="UP000596660">
    <property type="component" value="Unplaced"/>
</dbReference>
<keyword evidence="1" id="KW-0479">Metal-binding</keyword>
<dbReference type="InterPro" id="IPR007527">
    <property type="entry name" value="Znf_SWIM"/>
</dbReference>
<feature type="domain" description="SWIM-type" evidence="5">
    <location>
        <begin position="37"/>
        <end position="69"/>
    </location>
</feature>
<evidence type="ECO:0000259" key="5">
    <source>
        <dbReference type="PROSITE" id="PS50966"/>
    </source>
</evidence>
<evidence type="ECO:0000256" key="4">
    <source>
        <dbReference type="PROSITE-ProRule" id="PRU00325"/>
    </source>
</evidence>
<proteinExistence type="predicted"/>
<dbReference type="GO" id="GO:0008270">
    <property type="term" value="F:zinc ion binding"/>
    <property type="evidence" value="ECO:0007669"/>
    <property type="project" value="UniProtKB-KW"/>
</dbReference>
<organism evidence="6 7">
    <name type="scientific">Chenopodium quinoa</name>
    <name type="common">Quinoa</name>
    <dbReference type="NCBI Taxonomy" id="63459"/>
    <lineage>
        <taxon>Eukaryota</taxon>
        <taxon>Viridiplantae</taxon>
        <taxon>Streptophyta</taxon>
        <taxon>Embryophyta</taxon>
        <taxon>Tracheophyta</taxon>
        <taxon>Spermatophyta</taxon>
        <taxon>Magnoliopsida</taxon>
        <taxon>eudicotyledons</taxon>
        <taxon>Gunneridae</taxon>
        <taxon>Pentapetalae</taxon>
        <taxon>Caryophyllales</taxon>
        <taxon>Chenopodiaceae</taxon>
        <taxon>Chenopodioideae</taxon>
        <taxon>Atripliceae</taxon>
        <taxon>Chenopodium</taxon>
    </lineage>
</organism>
<dbReference type="AlphaFoldDB" id="A0A803LDF4"/>
<dbReference type="SMART" id="SM00575">
    <property type="entry name" value="ZnF_PMZ"/>
    <property type="match status" value="1"/>
</dbReference>
<keyword evidence="7" id="KW-1185">Reference proteome</keyword>
<protein>
    <recommendedName>
        <fullName evidence="5">SWIM-type domain-containing protein</fullName>
    </recommendedName>
</protein>
<keyword evidence="3" id="KW-0862">Zinc</keyword>
<reference evidence="6" key="1">
    <citation type="journal article" date="2017" name="Nature">
        <title>The genome of Chenopodium quinoa.</title>
        <authorList>
            <person name="Jarvis D.E."/>
            <person name="Ho Y.S."/>
            <person name="Lightfoot D.J."/>
            <person name="Schmoeckel S.M."/>
            <person name="Li B."/>
            <person name="Borm T.J.A."/>
            <person name="Ohyanagi H."/>
            <person name="Mineta K."/>
            <person name="Michell C.T."/>
            <person name="Saber N."/>
            <person name="Kharbatia N.M."/>
            <person name="Rupper R.R."/>
            <person name="Sharp A.R."/>
            <person name="Dally N."/>
            <person name="Boughton B.A."/>
            <person name="Woo Y.H."/>
            <person name="Gao G."/>
            <person name="Schijlen E.G.W.M."/>
            <person name="Guo X."/>
            <person name="Momin A.A."/>
            <person name="Negrao S."/>
            <person name="Al-Babili S."/>
            <person name="Gehring C."/>
            <person name="Roessner U."/>
            <person name="Jung C."/>
            <person name="Murphy K."/>
            <person name="Arold S.T."/>
            <person name="Gojobori T."/>
            <person name="van der Linden C.G."/>
            <person name="van Loo E.N."/>
            <person name="Jellen E.N."/>
            <person name="Maughan P.J."/>
            <person name="Tester M."/>
        </authorList>
    </citation>
    <scope>NUCLEOTIDE SEQUENCE [LARGE SCALE GENOMIC DNA]</scope>
    <source>
        <strain evidence="6">cv. PI 614886</strain>
    </source>
</reference>
<sequence length="108" mass="12474">MPSVDKMIENGLLKVSNMRVNQADLYEFEVDDENDTYVVNLQSKVCGCFRWSLLGIPCWHALACIVKRRLPHEEFVHPAYHVSTYAATYAPIFRAMPGYKQWDVQPLP</sequence>
<evidence type="ECO:0000256" key="3">
    <source>
        <dbReference type="ARBA" id="ARBA00022833"/>
    </source>
</evidence>
<dbReference type="PROSITE" id="PS50966">
    <property type="entry name" value="ZF_SWIM"/>
    <property type="match status" value="1"/>
</dbReference>
<dbReference type="PANTHER" id="PTHR31973">
    <property type="entry name" value="POLYPROTEIN, PUTATIVE-RELATED"/>
    <property type="match status" value="1"/>
</dbReference>
<evidence type="ECO:0000313" key="6">
    <source>
        <dbReference type="EnsemblPlants" id="AUR62009893-RA:cds"/>
    </source>
</evidence>
<dbReference type="Gramene" id="AUR62009893-RA">
    <property type="protein sequence ID" value="AUR62009893-RA:cds"/>
    <property type="gene ID" value="AUR62009893"/>
</dbReference>
<accession>A0A803LDF4</accession>
<reference evidence="6" key="2">
    <citation type="submission" date="2021-03" db="UniProtKB">
        <authorList>
            <consortium name="EnsemblPlants"/>
        </authorList>
    </citation>
    <scope>IDENTIFICATION</scope>
</reference>
<evidence type="ECO:0000256" key="2">
    <source>
        <dbReference type="ARBA" id="ARBA00022771"/>
    </source>
</evidence>
<dbReference type="PANTHER" id="PTHR31973:SF187">
    <property type="entry name" value="MUTATOR TRANSPOSASE MUDRA PROTEIN"/>
    <property type="match status" value="1"/>
</dbReference>
<keyword evidence="2 4" id="KW-0863">Zinc-finger</keyword>
<name>A0A803LDF4_CHEQI</name>
<dbReference type="Pfam" id="PF04434">
    <property type="entry name" value="SWIM"/>
    <property type="match status" value="1"/>
</dbReference>
<evidence type="ECO:0000256" key="1">
    <source>
        <dbReference type="ARBA" id="ARBA00022723"/>
    </source>
</evidence>
<dbReference type="OMA" id="CKITPRV"/>
<evidence type="ECO:0000313" key="7">
    <source>
        <dbReference type="Proteomes" id="UP000596660"/>
    </source>
</evidence>
<dbReference type="EnsemblPlants" id="AUR62009893-RA">
    <property type="protein sequence ID" value="AUR62009893-RA:cds"/>
    <property type="gene ID" value="AUR62009893"/>
</dbReference>
<dbReference type="InterPro" id="IPR006564">
    <property type="entry name" value="Znf_PMZ"/>
</dbReference>